<comment type="caution">
    <text evidence="1">The sequence shown here is derived from an EMBL/GenBank/DDBJ whole genome shotgun (WGS) entry which is preliminary data.</text>
</comment>
<name>A0ACB0JIR4_TRIPR</name>
<dbReference type="EMBL" id="CASHSV030000055">
    <property type="protein sequence ID" value="CAJ2645014.1"/>
    <property type="molecule type" value="Genomic_DNA"/>
</dbReference>
<dbReference type="Proteomes" id="UP001177021">
    <property type="component" value="Unassembled WGS sequence"/>
</dbReference>
<evidence type="ECO:0000313" key="1">
    <source>
        <dbReference type="EMBL" id="CAJ2645014.1"/>
    </source>
</evidence>
<protein>
    <submittedName>
        <fullName evidence="1">Uncharacterized protein</fullName>
    </submittedName>
</protein>
<sequence length="591" mass="66448">MDKEGGTISRPPLLIGPENYDYWKAKMMVFLKSIDSRTWKAVENGWEPPVVIDKDGKKTSEIKPTKDYSKDEDDLALGNSKALNAIFNGVDINMFRLVKRCTVAKHAWEILRKAHEGTNKVKLSKLQMLRTNFENLSMKEEETIHDFYMNILEFANSFDALGEPISDEKLVSKILRSLPKRFDMKVTAIEESQDLVNIQVDELIGSLQTYELGMNQRKEKKNKSLAFASNTREDEESDLESDESLSEAMVLLGRQFNRIVKRMDKKSKFNVPSIKLDINKQTNDQRRARSDEKTSQSEGVQCQECEGYGHIKAECPTFLKRQKKSLAITWSDEDDSEEETESGSAKHVNALTGLCESDAESCDETSYEELVATYKDLFIRSNEVCKALERQKKITMLNSDNTVDATVQPFVVVNDHVAPSDKSISDSVVELVTFSIKENITTLDVAQDVGTSFVQPNPNAATTTESFGDSCDFEAVSEDELQDKEKNDIPADAIEDSKTEESIEKVVSLGDKDTESEKIVDEEQEMIDLDELEEAALEATDAGVDENLSVGAGGDNEEEDSEVEDEGNDSPRQCLCVMFSFGFIFHVWAMI</sequence>
<organism evidence="1 2">
    <name type="scientific">Trifolium pratense</name>
    <name type="common">Red clover</name>
    <dbReference type="NCBI Taxonomy" id="57577"/>
    <lineage>
        <taxon>Eukaryota</taxon>
        <taxon>Viridiplantae</taxon>
        <taxon>Streptophyta</taxon>
        <taxon>Embryophyta</taxon>
        <taxon>Tracheophyta</taxon>
        <taxon>Spermatophyta</taxon>
        <taxon>Magnoliopsida</taxon>
        <taxon>eudicotyledons</taxon>
        <taxon>Gunneridae</taxon>
        <taxon>Pentapetalae</taxon>
        <taxon>rosids</taxon>
        <taxon>fabids</taxon>
        <taxon>Fabales</taxon>
        <taxon>Fabaceae</taxon>
        <taxon>Papilionoideae</taxon>
        <taxon>50 kb inversion clade</taxon>
        <taxon>NPAAA clade</taxon>
        <taxon>Hologalegina</taxon>
        <taxon>IRL clade</taxon>
        <taxon>Trifolieae</taxon>
        <taxon>Trifolium</taxon>
    </lineage>
</organism>
<evidence type="ECO:0000313" key="2">
    <source>
        <dbReference type="Proteomes" id="UP001177021"/>
    </source>
</evidence>
<keyword evidence="2" id="KW-1185">Reference proteome</keyword>
<accession>A0ACB0JIR4</accession>
<proteinExistence type="predicted"/>
<reference evidence="1" key="1">
    <citation type="submission" date="2023-10" db="EMBL/GenBank/DDBJ databases">
        <authorList>
            <person name="Rodriguez Cubillos JULIANA M."/>
            <person name="De Vega J."/>
        </authorList>
    </citation>
    <scope>NUCLEOTIDE SEQUENCE</scope>
</reference>
<gene>
    <name evidence="1" type="ORF">MILVUS5_LOCUS13960</name>
</gene>